<accession>A0A238V7U4</accession>
<evidence type="ECO:0000313" key="3">
    <source>
        <dbReference type="Proteomes" id="UP000198415"/>
    </source>
</evidence>
<evidence type="ECO:0008006" key="4">
    <source>
        <dbReference type="Google" id="ProtNLM"/>
    </source>
</evidence>
<protein>
    <recommendedName>
        <fullName evidence="4">SipW-cognate class signal peptide</fullName>
    </recommendedName>
</protein>
<gene>
    <name evidence="2" type="ORF">SAMN06264365_101813</name>
</gene>
<organism evidence="2 3">
    <name type="scientific">Actinoplanes regularis</name>
    <dbReference type="NCBI Taxonomy" id="52697"/>
    <lineage>
        <taxon>Bacteria</taxon>
        <taxon>Bacillati</taxon>
        <taxon>Actinomycetota</taxon>
        <taxon>Actinomycetes</taxon>
        <taxon>Micromonosporales</taxon>
        <taxon>Micromonosporaceae</taxon>
        <taxon>Actinoplanes</taxon>
    </lineage>
</organism>
<evidence type="ECO:0000256" key="1">
    <source>
        <dbReference type="SAM" id="SignalP"/>
    </source>
</evidence>
<feature type="chain" id="PRO_5012376058" description="SipW-cognate class signal peptide" evidence="1">
    <location>
        <begin position="28"/>
        <end position="163"/>
    </location>
</feature>
<evidence type="ECO:0000313" key="2">
    <source>
        <dbReference type="EMBL" id="SNR30261.1"/>
    </source>
</evidence>
<sequence>MRNMTKRSVVVASAVAVSVVGAGAAWAAWSLTGTGAANATAGSAAELTVTNVTVTQLTPNVTGNVVLTVNNPNPFPVRVTGFTFTGLTKGQGEDCNVGANITFPTGTLSSTPADLLVPAKVGASNGTKTITYTGSIRMKADADDNCQGAVFSFTTGVSANSEA</sequence>
<reference evidence="2 3" key="1">
    <citation type="submission" date="2017-06" db="EMBL/GenBank/DDBJ databases">
        <authorList>
            <person name="Kim H.J."/>
            <person name="Triplett B.A."/>
        </authorList>
    </citation>
    <scope>NUCLEOTIDE SEQUENCE [LARGE SCALE GENOMIC DNA]</scope>
    <source>
        <strain evidence="2 3">DSM 43151</strain>
    </source>
</reference>
<dbReference type="AlphaFoldDB" id="A0A238V7U4"/>
<keyword evidence="3" id="KW-1185">Reference proteome</keyword>
<name>A0A238V7U4_9ACTN</name>
<dbReference type="Proteomes" id="UP000198415">
    <property type="component" value="Unassembled WGS sequence"/>
</dbReference>
<keyword evidence="1" id="KW-0732">Signal</keyword>
<dbReference type="EMBL" id="FZNR01000001">
    <property type="protein sequence ID" value="SNR30261.1"/>
    <property type="molecule type" value="Genomic_DNA"/>
</dbReference>
<feature type="signal peptide" evidence="1">
    <location>
        <begin position="1"/>
        <end position="27"/>
    </location>
</feature>
<proteinExistence type="predicted"/>